<gene>
    <name evidence="1" type="ORF">SLS55_003867</name>
</gene>
<dbReference type="PANTHER" id="PTHR47356">
    <property type="entry name" value="FAD-DEPENDENT MONOOXYGENASE ASQG-RELATED"/>
    <property type="match status" value="1"/>
</dbReference>
<proteinExistence type="predicted"/>
<evidence type="ECO:0000313" key="1">
    <source>
        <dbReference type="EMBL" id="KAL0262421.1"/>
    </source>
</evidence>
<dbReference type="InterPro" id="IPR050562">
    <property type="entry name" value="FAD_mOase_fung"/>
</dbReference>
<dbReference type="Proteomes" id="UP001430584">
    <property type="component" value="Unassembled WGS sequence"/>
</dbReference>
<organism evidence="1 2">
    <name type="scientific">Diplodia seriata</name>
    <dbReference type="NCBI Taxonomy" id="420778"/>
    <lineage>
        <taxon>Eukaryota</taxon>
        <taxon>Fungi</taxon>
        <taxon>Dikarya</taxon>
        <taxon>Ascomycota</taxon>
        <taxon>Pezizomycotina</taxon>
        <taxon>Dothideomycetes</taxon>
        <taxon>Dothideomycetes incertae sedis</taxon>
        <taxon>Botryosphaeriales</taxon>
        <taxon>Botryosphaeriaceae</taxon>
        <taxon>Diplodia</taxon>
    </lineage>
</organism>
<reference evidence="1 2" key="1">
    <citation type="submission" date="2024-02" db="EMBL/GenBank/DDBJ databases">
        <title>De novo assembly and annotation of 12 fungi associated with fruit tree decline syndrome in Ontario, Canada.</title>
        <authorList>
            <person name="Sulman M."/>
            <person name="Ellouze W."/>
            <person name="Ilyukhin E."/>
        </authorList>
    </citation>
    <scope>NUCLEOTIDE SEQUENCE [LARGE SCALE GENOMIC DNA]</scope>
    <source>
        <strain evidence="1 2">FDS-637</strain>
    </source>
</reference>
<dbReference type="PANTHER" id="PTHR47356:SF2">
    <property type="entry name" value="FAD-BINDING DOMAIN-CONTAINING PROTEIN-RELATED"/>
    <property type="match status" value="1"/>
</dbReference>
<comment type="caution">
    <text evidence="1">The sequence shown here is derived from an EMBL/GenBank/DDBJ whole genome shotgun (WGS) entry which is preliminary data.</text>
</comment>
<keyword evidence="2" id="KW-1185">Reference proteome</keyword>
<protein>
    <submittedName>
        <fullName evidence="1">Uncharacterized protein</fullName>
    </submittedName>
</protein>
<evidence type="ECO:0000313" key="2">
    <source>
        <dbReference type="Proteomes" id="UP001430584"/>
    </source>
</evidence>
<name>A0ABR3CP49_9PEZI</name>
<accession>A0ABR3CP49</accession>
<sequence>MNKVSINAGLGANTGYEGIVNLTNGLVELLARSPTPSLSELTAVLQHFDETHRQRADTITWLCGLITRYEAQDTWYLKLAARWLSPYISDARKTDLYVSFFDKAPYFNWLPKPDATLNA</sequence>
<dbReference type="RefSeq" id="XP_066635450.1">
    <property type="nucleotide sequence ID" value="XM_066775331.1"/>
</dbReference>
<dbReference type="EMBL" id="JAJVCZ030000003">
    <property type="protein sequence ID" value="KAL0262421.1"/>
    <property type="molecule type" value="Genomic_DNA"/>
</dbReference>
<dbReference type="GeneID" id="92007952"/>